<comment type="caution">
    <text evidence="7">The sequence shown here is derived from an EMBL/GenBank/DDBJ whole genome shotgun (WGS) entry which is preliminary data.</text>
</comment>
<dbReference type="PROSITE" id="PS50026">
    <property type="entry name" value="EGF_3"/>
    <property type="match status" value="1"/>
</dbReference>
<feature type="transmembrane region" description="Helical" evidence="5">
    <location>
        <begin position="606"/>
        <end position="628"/>
    </location>
</feature>
<dbReference type="SMART" id="SM00364">
    <property type="entry name" value="LRR_BAC"/>
    <property type="match status" value="4"/>
</dbReference>
<evidence type="ECO:0000256" key="2">
    <source>
        <dbReference type="ARBA" id="ARBA00022729"/>
    </source>
</evidence>
<keyword evidence="8" id="KW-1185">Reference proteome</keyword>
<keyword evidence="5" id="KW-0472">Membrane</keyword>
<evidence type="ECO:0000313" key="7">
    <source>
        <dbReference type="EMBL" id="KAG2456012.1"/>
    </source>
</evidence>
<name>A0A8X8BIS8_POLSE</name>
<dbReference type="SUPFAM" id="SSF57196">
    <property type="entry name" value="EGF/Laminin"/>
    <property type="match status" value="1"/>
</dbReference>
<keyword evidence="4" id="KW-0245">EGF-like domain</keyword>
<dbReference type="CDD" id="cd00054">
    <property type="entry name" value="EGF_CA"/>
    <property type="match status" value="1"/>
</dbReference>
<gene>
    <name evidence="7" type="primary">Vasn</name>
    <name evidence="7" type="ORF">GTO96_0007861</name>
</gene>
<dbReference type="InterPro" id="IPR032675">
    <property type="entry name" value="LRR_dom_sf"/>
</dbReference>
<evidence type="ECO:0000259" key="6">
    <source>
        <dbReference type="PROSITE" id="PS50026"/>
    </source>
</evidence>
<reference evidence="7 8" key="1">
    <citation type="journal article" date="2021" name="Cell">
        <title>Tracing the genetic footprints of vertebrate landing in non-teleost ray-finned fishes.</title>
        <authorList>
            <person name="Bi X."/>
            <person name="Wang K."/>
            <person name="Yang L."/>
            <person name="Pan H."/>
            <person name="Jiang H."/>
            <person name="Wei Q."/>
            <person name="Fang M."/>
            <person name="Yu H."/>
            <person name="Zhu C."/>
            <person name="Cai Y."/>
            <person name="He Y."/>
            <person name="Gan X."/>
            <person name="Zeng H."/>
            <person name="Yu D."/>
            <person name="Zhu Y."/>
            <person name="Jiang H."/>
            <person name="Qiu Q."/>
            <person name="Yang H."/>
            <person name="Zhang Y.E."/>
            <person name="Wang W."/>
            <person name="Zhu M."/>
            <person name="He S."/>
            <person name="Zhang G."/>
        </authorList>
    </citation>
    <scope>NUCLEOTIDE SEQUENCE [LARGE SCALE GENOMIC DNA]</scope>
    <source>
        <strain evidence="7">Bchr_013</strain>
    </source>
</reference>
<evidence type="ECO:0000256" key="3">
    <source>
        <dbReference type="ARBA" id="ARBA00022737"/>
    </source>
</evidence>
<dbReference type="GO" id="GO:0005886">
    <property type="term" value="C:plasma membrane"/>
    <property type="evidence" value="ECO:0007669"/>
    <property type="project" value="TreeGrafter"/>
</dbReference>
<accession>A0A8X8BIS8</accession>
<organism evidence="7 8">
    <name type="scientific">Polypterus senegalus</name>
    <name type="common">Senegal bichir</name>
    <dbReference type="NCBI Taxonomy" id="55291"/>
    <lineage>
        <taxon>Eukaryota</taxon>
        <taxon>Metazoa</taxon>
        <taxon>Chordata</taxon>
        <taxon>Craniata</taxon>
        <taxon>Vertebrata</taxon>
        <taxon>Euteleostomi</taxon>
        <taxon>Actinopterygii</taxon>
        <taxon>Polypteriformes</taxon>
        <taxon>Polypteridae</taxon>
        <taxon>Polypterus</taxon>
    </lineage>
</organism>
<sequence length="697" mass="77455">MHAGITSVKELKAKPAVGLELLENGLKKQEQQGNTIAMKCHLFLLHCLLLTCHQLCVWCFPKGCFASPQLTVFCTNRRDPTFPRGFPEDIKGLHLFENGISSISVEDLSGLGQLELLDLSQNSISELPAQVFHLLVQLRNLDLSGNKIEEITNGTFTGLRWLERLYLFNNHIKTIQAGAFDGLHHLLELKLYNNQFVVLPTLHMPSLLLLDICYTPTLYLRDPSFHMYNLETLNLTRVNLSTLDEKALMNLENLHTLDISYSHLNRIPLSLRTMEGLVTLVLAGNPLIGELKEEDFKGLRRLQKLDISKMNLKTLPEGLFKCLPKLEVLIAAGNPFNCICSLVWFPMWLQNGKVDLQKPEETRCHFPPLNARKILSQVDHHDFGCPTTTTQVTTTIQTSTTKKVPTIRVPPTQPPVGSSTIKEHSPVAEFLPITPFQSVTTSPEVRICPQSICLNGGTCQLDSMGQIECTCRRGFSGLYCENDETPVVVSTPSLEKEAAITAGHTTSTSIEVNLHHYVQVRPNLKGIRLTYRNLSGPDKRPMQLSIPASYPQYTLRGLCANSTYYICASPLGESESKDSCCMEAQTAVSRYPSPVTQTKKAPETTMVVSVLAAVLVAIVAMAVTFYCLRKKRAKGHPDLGADPMELEGVKTCMESEALPKKAPEISNGHNGLEFEVPLMQKHGHINNNVSGLKSSYF</sequence>
<dbReference type="Gene3D" id="3.80.10.10">
    <property type="entry name" value="Ribonuclease Inhibitor"/>
    <property type="match status" value="2"/>
</dbReference>
<keyword evidence="5" id="KW-0812">Transmembrane</keyword>
<dbReference type="EMBL" id="JAATIS010009265">
    <property type="protein sequence ID" value="KAG2456012.1"/>
    <property type="molecule type" value="Genomic_DNA"/>
</dbReference>
<feature type="domain" description="EGF-like" evidence="6">
    <location>
        <begin position="444"/>
        <end position="481"/>
    </location>
</feature>
<dbReference type="PANTHER" id="PTHR24369:SF160">
    <property type="entry name" value="VASORIN"/>
    <property type="match status" value="1"/>
</dbReference>
<keyword evidence="1" id="KW-0433">Leucine-rich repeat</keyword>
<keyword evidence="5" id="KW-1133">Transmembrane helix</keyword>
<keyword evidence="2" id="KW-0732">Signal</keyword>
<dbReference type="InterPro" id="IPR003591">
    <property type="entry name" value="Leu-rich_rpt_typical-subtyp"/>
</dbReference>
<evidence type="ECO:0000256" key="4">
    <source>
        <dbReference type="PROSITE-ProRule" id="PRU00076"/>
    </source>
</evidence>
<evidence type="ECO:0000256" key="1">
    <source>
        <dbReference type="ARBA" id="ARBA00022614"/>
    </source>
</evidence>
<protein>
    <submittedName>
        <fullName evidence="7">VASN protein</fullName>
    </submittedName>
</protein>
<evidence type="ECO:0000313" key="8">
    <source>
        <dbReference type="Proteomes" id="UP000886611"/>
    </source>
</evidence>
<keyword evidence="3" id="KW-0677">Repeat</keyword>
<dbReference type="Gene3D" id="2.10.25.10">
    <property type="entry name" value="Laminin"/>
    <property type="match status" value="1"/>
</dbReference>
<dbReference type="SMART" id="SM00181">
    <property type="entry name" value="EGF"/>
    <property type="match status" value="1"/>
</dbReference>
<feature type="non-terminal residue" evidence="7">
    <location>
        <position position="1"/>
    </location>
</feature>
<dbReference type="InterPro" id="IPR000742">
    <property type="entry name" value="EGF"/>
</dbReference>
<dbReference type="PANTHER" id="PTHR24369">
    <property type="entry name" value="ANTIGEN BSP, PUTATIVE-RELATED"/>
    <property type="match status" value="1"/>
</dbReference>
<dbReference type="SUPFAM" id="SSF52058">
    <property type="entry name" value="L domain-like"/>
    <property type="match status" value="1"/>
</dbReference>
<dbReference type="AlphaFoldDB" id="A0A8X8BIS8"/>
<feature type="disulfide bond" evidence="4">
    <location>
        <begin position="471"/>
        <end position="480"/>
    </location>
</feature>
<feature type="non-terminal residue" evidence="7">
    <location>
        <position position="697"/>
    </location>
</feature>
<dbReference type="PROSITE" id="PS01186">
    <property type="entry name" value="EGF_2"/>
    <property type="match status" value="1"/>
</dbReference>
<keyword evidence="4" id="KW-1015">Disulfide bond</keyword>
<proteinExistence type="predicted"/>
<comment type="caution">
    <text evidence="4">Lacks conserved residue(s) required for the propagation of feature annotation.</text>
</comment>
<dbReference type="Pfam" id="PF13855">
    <property type="entry name" value="LRR_8"/>
    <property type="match status" value="2"/>
</dbReference>
<dbReference type="SMART" id="SM00369">
    <property type="entry name" value="LRR_TYP"/>
    <property type="match status" value="8"/>
</dbReference>
<dbReference type="SMART" id="SM00082">
    <property type="entry name" value="LRRCT"/>
    <property type="match status" value="1"/>
</dbReference>
<dbReference type="InterPro" id="IPR001611">
    <property type="entry name" value="Leu-rich_rpt"/>
</dbReference>
<dbReference type="InterPro" id="IPR050541">
    <property type="entry name" value="LRR_TM_domain-containing"/>
</dbReference>
<dbReference type="Proteomes" id="UP000886611">
    <property type="component" value="Unassembled WGS sequence"/>
</dbReference>
<evidence type="ECO:0000256" key="5">
    <source>
        <dbReference type="SAM" id="Phobius"/>
    </source>
</evidence>
<dbReference type="PROSITE" id="PS00022">
    <property type="entry name" value="EGF_1"/>
    <property type="match status" value="1"/>
</dbReference>
<dbReference type="PROSITE" id="PS51450">
    <property type="entry name" value="LRR"/>
    <property type="match status" value="2"/>
</dbReference>
<dbReference type="InterPro" id="IPR000483">
    <property type="entry name" value="Cys-rich_flank_reg_C"/>
</dbReference>